<dbReference type="EMBL" id="JXRA01000048">
    <property type="protein sequence ID" value="KIO77026.1"/>
    <property type="molecule type" value="Genomic_DNA"/>
</dbReference>
<dbReference type="PANTHER" id="PTHR43046:SF2">
    <property type="entry name" value="8-OXO-DGTP DIPHOSPHATASE-RELATED"/>
    <property type="match status" value="1"/>
</dbReference>
<dbReference type="Gene3D" id="1.10.10.10">
    <property type="entry name" value="Winged helix-like DNA-binding domain superfamily/Winged helix DNA-binding domain"/>
    <property type="match status" value="1"/>
</dbReference>
<evidence type="ECO:0000313" key="4">
    <source>
        <dbReference type="EMBL" id="KIO77026.1"/>
    </source>
</evidence>
<reference evidence="4 5" key="1">
    <citation type="submission" date="2015-01" db="EMBL/GenBank/DDBJ databases">
        <title>Draft genome sequence of Pedobacter sp. NL19 isolated from sludge of an effluent treatment pond in an abandoned uranium mine.</title>
        <authorList>
            <person name="Santos T."/>
            <person name="Caetano T."/>
            <person name="Covas C."/>
            <person name="Cruz A."/>
            <person name="Mendo S."/>
        </authorList>
    </citation>
    <scope>NUCLEOTIDE SEQUENCE [LARGE SCALE GENOMIC DNA]</scope>
    <source>
        <strain evidence="4 5">NL19</strain>
    </source>
</reference>
<protein>
    <submittedName>
        <fullName evidence="4">NUDIX hydrolase</fullName>
    </submittedName>
</protein>
<evidence type="ECO:0000256" key="1">
    <source>
        <dbReference type="ARBA" id="ARBA00001946"/>
    </source>
</evidence>
<dbReference type="InterPro" id="IPR054105">
    <property type="entry name" value="WHD_NrtR"/>
</dbReference>
<evidence type="ECO:0000256" key="2">
    <source>
        <dbReference type="ARBA" id="ARBA00022801"/>
    </source>
</evidence>
<evidence type="ECO:0000313" key="5">
    <source>
        <dbReference type="Proteomes" id="UP000032049"/>
    </source>
</evidence>
<gene>
    <name evidence="4" type="ORF">TH53_11700</name>
</gene>
<dbReference type="Gene3D" id="3.90.79.10">
    <property type="entry name" value="Nucleoside Triphosphate Pyrophosphohydrolase"/>
    <property type="match status" value="1"/>
</dbReference>
<dbReference type="OrthoDB" id="9786141at2"/>
<comment type="cofactor">
    <cofactor evidence="1">
        <name>Mg(2+)</name>
        <dbReference type="ChEBI" id="CHEBI:18420"/>
    </cofactor>
</comment>
<keyword evidence="5" id="KW-1185">Reference proteome</keyword>
<sequence>MESDQKIIRQSKWMWENCLPHISLDCVVFGFHDNQLKVLLLKMEATQKWLLPGGFVLKNEHLQDAAHRVLFERTGAERIYLQEFGVFGSLNRSEGFFESYPDDLWYKQRFISAGFYALVDYTAVNVTPDEYSDTCQWSNIDDLPELAMDHQLIYDNALAILRQQLSHKPIGLNLLPERFTISELQKLYETILGRSLNRGNFYRRIMRFGILVKQEDPRKGGAHKAPYLYSFDPLKYQESLQGLDW</sequence>
<proteinExistence type="predicted"/>
<keyword evidence="2 4" id="KW-0378">Hydrolase</keyword>
<dbReference type="InterPro" id="IPR036388">
    <property type="entry name" value="WH-like_DNA-bd_sf"/>
</dbReference>
<dbReference type="RefSeq" id="WP_041882172.1">
    <property type="nucleotide sequence ID" value="NZ_CP157278.1"/>
</dbReference>
<dbReference type="Pfam" id="PF21906">
    <property type="entry name" value="WHD_NrtR"/>
    <property type="match status" value="1"/>
</dbReference>
<dbReference type="SUPFAM" id="SSF55811">
    <property type="entry name" value="Nudix"/>
    <property type="match status" value="1"/>
</dbReference>
<dbReference type="InterPro" id="IPR015797">
    <property type="entry name" value="NUDIX_hydrolase-like_dom_sf"/>
</dbReference>
<dbReference type="PROSITE" id="PS51462">
    <property type="entry name" value="NUDIX"/>
    <property type="match status" value="1"/>
</dbReference>
<name>A0A0D0GR90_9SPHI</name>
<dbReference type="STRING" id="1503925.TH53_11700"/>
<organism evidence="4 5">
    <name type="scientific">Pedobacter lusitanus</name>
    <dbReference type="NCBI Taxonomy" id="1503925"/>
    <lineage>
        <taxon>Bacteria</taxon>
        <taxon>Pseudomonadati</taxon>
        <taxon>Bacteroidota</taxon>
        <taxon>Sphingobacteriia</taxon>
        <taxon>Sphingobacteriales</taxon>
        <taxon>Sphingobacteriaceae</taxon>
        <taxon>Pedobacter</taxon>
    </lineage>
</organism>
<dbReference type="InterPro" id="IPR000086">
    <property type="entry name" value="NUDIX_hydrolase_dom"/>
</dbReference>
<dbReference type="Pfam" id="PF00293">
    <property type="entry name" value="NUDIX"/>
    <property type="match status" value="1"/>
</dbReference>
<evidence type="ECO:0000259" key="3">
    <source>
        <dbReference type="PROSITE" id="PS51462"/>
    </source>
</evidence>
<feature type="domain" description="Nudix hydrolase" evidence="3">
    <location>
        <begin position="19"/>
        <end position="162"/>
    </location>
</feature>
<comment type="caution">
    <text evidence="4">The sequence shown here is derived from an EMBL/GenBank/DDBJ whole genome shotgun (WGS) entry which is preliminary data.</text>
</comment>
<dbReference type="Proteomes" id="UP000032049">
    <property type="component" value="Unassembled WGS sequence"/>
</dbReference>
<accession>A0A0D0GR90</accession>
<dbReference type="CDD" id="cd18873">
    <property type="entry name" value="NUDIX_NadM_like"/>
    <property type="match status" value="1"/>
</dbReference>
<dbReference type="PANTHER" id="PTHR43046">
    <property type="entry name" value="GDP-MANNOSE MANNOSYL HYDROLASE"/>
    <property type="match status" value="1"/>
</dbReference>
<dbReference type="GO" id="GO:0016787">
    <property type="term" value="F:hydrolase activity"/>
    <property type="evidence" value="ECO:0007669"/>
    <property type="project" value="UniProtKB-KW"/>
</dbReference>
<dbReference type="InterPro" id="IPR036390">
    <property type="entry name" value="WH_DNA-bd_sf"/>
</dbReference>
<dbReference type="SUPFAM" id="SSF46785">
    <property type="entry name" value="Winged helix' DNA-binding domain"/>
    <property type="match status" value="1"/>
</dbReference>
<dbReference type="AlphaFoldDB" id="A0A0D0GR90"/>